<evidence type="ECO:0000313" key="12">
    <source>
        <dbReference type="Proteomes" id="UP000017819"/>
    </source>
</evidence>
<sequence>MKEEGTRNPAHGTDEFGLKDLSEVRWNWEQAKLFEASVADGEAEVTAHGCLAAITGAHTGRSAKDKYIVRDGFTENEIWWDNNQAMTPEAFAALKADMLEHARGMRLYAQDLYGGAAAQSRINVRVFAEYAWHALFIRYMLRRPEFGELSSFVPEMTILDLPSFRADPKKYGCRSETVIAVNLKTKEVLVASTSYAGEMKKSVFGTLNYLLPPQGVMPMHCSANVGEAGDVALFFGLSGTGKTTLSADPERTLLGDDEHGWNDEGVFNFEGGCYAKTIRLSREAEPEIYGTTEKFATVFENVVLDPVTRVPDFDDGSLTENARCAYPIDYIPNADPRGLAGHPKNIIMLAADAFGVLPPIARLDEGQAMYHFLSGYTAKVAGTEKGVTEPEATFSTCFGAPFMPRHPSVYGNLLRAKIRQHGTKCWLVNTGWTGGAFGHGHRMPIKVTRALLKAALDGSLNDAPMRRDPVFGFEVPTDVPGVDTRILDPRSTWKDPAAYDSQAQRLASMFRDNFAKFADHVDQTVLRAAPVLKDAAE</sequence>
<gene>
    <name evidence="10" type="primary">pckA</name>
    <name evidence="11" type="ORF">N177_1324</name>
</gene>
<dbReference type="Gene3D" id="2.170.8.10">
    <property type="entry name" value="Phosphoenolpyruvate Carboxykinase, domain 2"/>
    <property type="match status" value="1"/>
</dbReference>
<comment type="caution">
    <text evidence="10">Lacks conserved residue(s) required for the propagation of feature annotation.</text>
</comment>
<reference evidence="11 12" key="1">
    <citation type="journal article" date="2014" name="Genome Announc.">
        <title>Draft Genome Sequence of Lutibaculum baratangense Strain AMV1T, Isolated from a Mud Volcano in Andamans, India.</title>
        <authorList>
            <person name="Singh A."/>
            <person name="Sreenivas A."/>
            <person name="Sathyanarayana Reddy G."/>
            <person name="Pinnaka A.K."/>
            <person name="Shivaji S."/>
        </authorList>
    </citation>
    <scope>NUCLEOTIDE SEQUENCE [LARGE SCALE GENOMIC DNA]</scope>
    <source>
        <strain evidence="11 12">AMV1</strain>
    </source>
</reference>
<dbReference type="GO" id="GO:0004612">
    <property type="term" value="F:phosphoenolpyruvate carboxykinase (ATP) activity"/>
    <property type="evidence" value="ECO:0007669"/>
    <property type="project" value="UniProtKB-UniRule"/>
</dbReference>
<keyword evidence="10" id="KW-0479">Metal-binding</keyword>
<evidence type="ECO:0000256" key="1">
    <source>
        <dbReference type="ARBA" id="ARBA00004742"/>
    </source>
</evidence>
<dbReference type="InterPro" id="IPR008210">
    <property type="entry name" value="PEP_carboxykinase_N"/>
</dbReference>
<dbReference type="InterPro" id="IPR013035">
    <property type="entry name" value="PEP_carboxykinase_C"/>
</dbReference>
<dbReference type="GO" id="GO:0006094">
    <property type="term" value="P:gluconeogenesis"/>
    <property type="evidence" value="ECO:0007669"/>
    <property type="project" value="UniProtKB-UniRule"/>
</dbReference>
<dbReference type="PATRIC" id="fig|631454.5.peg.1309"/>
<dbReference type="NCBIfam" id="NF006822">
    <property type="entry name" value="PRK09344.1-4"/>
    <property type="match status" value="1"/>
</dbReference>
<dbReference type="Pfam" id="PF01293">
    <property type="entry name" value="PEPCK_ATP"/>
    <property type="match status" value="1"/>
</dbReference>
<feature type="binding site" evidence="10">
    <location>
        <position position="61"/>
    </location>
    <ligand>
        <name>substrate</name>
    </ligand>
</feature>
<dbReference type="GO" id="GO:0005829">
    <property type="term" value="C:cytosol"/>
    <property type="evidence" value="ECO:0007669"/>
    <property type="project" value="TreeGrafter"/>
</dbReference>
<comment type="function">
    <text evidence="10">Involved in the gluconeogenesis. Catalyzes the conversion of oxaloacetate (OAA) to phosphoenolpyruvate (PEP) through direct phosphoryl transfer between the nucleoside triphosphate and OAA.</text>
</comment>
<feature type="binding site" evidence="10">
    <location>
        <position position="220"/>
    </location>
    <ligand>
        <name>Mn(2+)</name>
        <dbReference type="ChEBI" id="CHEBI:29035"/>
    </ligand>
</feature>
<proteinExistence type="inferred from homology"/>
<dbReference type="CDD" id="cd00484">
    <property type="entry name" value="PEPCK_ATP"/>
    <property type="match status" value="1"/>
</dbReference>
<evidence type="ECO:0000256" key="9">
    <source>
        <dbReference type="ARBA" id="ARBA00047371"/>
    </source>
</evidence>
<keyword evidence="11" id="KW-0418">Kinase</keyword>
<keyword evidence="10" id="KW-0963">Cytoplasm</keyword>
<dbReference type="HAMAP" id="MF_00453">
    <property type="entry name" value="PEPCK_ATP"/>
    <property type="match status" value="1"/>
</dbReference>
<evidence type="ECO:0000256" key="7">
    <source>
        <dbReference type="ARBA" id="ARBA00022840"/>
    </source>
</evidence>
<dbReference type="NCBIfam" id="NF006820">
    <property type="entry name" value="PRK09344.1-2"/>
    <property type="match status" value="1"/>
</dbReference>
<comment type="pathway">
    <text evidence="1 10">Carbohydrate biosynthesis; gluconeogenesis.</text>
</comment>
<dbReference type="Gene3D" id="3.90.228.20">
    <property type="match status" value="1"/>
</dbReference>
<feature type="binding site" evidence="10">
    <location>
        <position position="448"/>
    </location>
    <ligand>
        <name>ATP</name>
        <dbReference type="ChEBI" id="CHEBI:30616"/>
    </ligand>
</feature>
<dbReference type="PANTHER" id="PTHR30031">
    <property type="entry name" value="PHOSPHOENOLPYRUVATE CARBOXYKINASE ATP"/>
    <property type="match status" value="1"/>
</dbReference>
<dbReference type="InterPro" id="IPR001272">
    <property type="entry name" value="PEP_carboxykinase_ATP"/>
</dbReference>
<keyword evidence="11" id="KW-0670">Pyruvate</keyword>
<evidence type="ECO:0000256" key="4">
    <source>
        <dbReference type="ARBA" id="ARBA00022432"/>
    </source>
</evidence>
<keyword evidence="12" id="KW-1185">Reference proteome</keyword>
<feature type="binding site" evidence="10">
    <location>
        <position position="323"/>
    </location>
    <ligand>
        <name>substrate</name>
    </ligand>
</feature>
<dbReference type="GO" id="GO:0046872">
    <property type="term" value="F:metal ion binding"/>
    <property type="evidence" value="ECO:0007669"/>
    <property type="project" value="UniProtKB-KW"/>
</dbReference>
<accession>V4RL11</accession>
<evidence type="ECO:0000256" key="10">
    <source>
        <dbReference type="HAMAP-Rule" id="MF_00453"/>
    </source>
</evidence>
<evidence type="ECO:0000256" key="2">
    <source>
        <dbReference type="ARBA" id="ARBA00006052"/>
    </source>
</evidence>
<dbReference type="RefSeq" id="WP_023431469.1">
    <property type="nucleotide sequence ID" value="NZ_AWXZ01000017.1"/>
</dbReference>
<feature type="binding site" evidence="10">
    <location>
        <begin position="236"/>
        <end position="244"/>
    </location>
    <ligand>
        <name>ATP</name>
        <dbReference type="ChEBI" id="CHEBI:30616"/>
    </ligand>
</feature>
<keyword evidence="4 10" id="KW-0312">Gluconeogenesis</keyword>
<name>V4RL11_9HYPH</name>
<evidence type="ECO:0000256" key="8">
    <source>
        <dbReference type="ARBA" id="ARBA00023239"/>
    </source>
</evidence>
<dbReference type="EC" id="4.1.1.49" evidence="3 10"/>
<feature type="binding site" evidence="10">
    <location>
        <position position="323"/>
    </location>
    <ligand>
        <name>ATP</name>
        <dbReference type="ChEBI" id="CHEBI:30616"/>
    </ligand>
</feature>
<evidence type="ECO:0000256" key="6">
    <source>
        <dbReference type="ARBA" id="ARBA00022793"/>
    </source>
</evidence>
<feature type="binding site" evidence="10">
    <location>
        <position position="201"/>
    </location>
    <ligand>
        <name>Mn(2+)</name>
        <dbReference type="ChEBI" id="CHEBI:29035"/>
    </ligand>
</feature>
<evidence type="ECO:0000256" key="3">
    <source>
        <dbReference type="ARBA" id="ARBA00012363"/>
    </source>
</evidence>
<comment type="cofactor">
    <cofactor evidence="10">
        <name>Mn(2+)</name>
        <dbReference type="ChEBI" id="CHEBI:29035"/>
    </cofactor>
    <text evidence="10">Binds 1 Mn(2+) ion per subunit.</text>
</comment>
<dbReference type="GO" id="GO:0005524">
    <property type="term" value="F:ATP binding"/>
    <property type="evidence" value="ECO:0007669"/>
    <property type="project" value="UniProtKB-UniRule"/>
</dbReference>
<dbReference type="Gene3D" id="3.40.449.10">
    <property type="entry name" value="Phosphoenolpyruvate Carboxykinase, domain 1"/>
    <property type="match status" value="1"/>
</dbReference>
<keyword evidence="5 10" id="KW-0547">Nucleotide-binding</keyword>
<dbReference type="NCBIfam" id="TIGR00224">
    <property type="entry name" value="pckA"/>
    <property type="match status" value="1"/>
</dbReference>
<keyword evidence="7 10" id="KW-0067">ATP-binding</keyword>
<feature type="binding site" evidence="10">
    <location>
        <position position="285"/>
    </location>
    <ligand>
        <name>ATP</name>
        <dbReference type="ChEBI" id="CHEBI:30616"/>
    </ligand>
</feature>
<dbReference type="SUPFAM" id="SSF68923">
    <property type="entry name" value="PEP carboxykinase N-terminal domain"/>
    <property type="match status" value="1"/>
</dbReference>
<dbReference type="GO" id="GO:0016301">
    <property type="term" value="F:kinase activity"/>
    <property type="evidence" value="ECO:0007669"/>
    <property type="project" value="UniProtKB-KW"/>
</dbReference>
<comment type="subcellular location">
    <subcellularLocation>
        <location evidence="10">Cytoplasm</location>
    </subcellularLocation>
</comment>
<dbReference type="PIRSF" id="PIRSF006294">
    <property type="entry name" value="PEP_crbxkin"/>
    <property type="match status" value="1"/>
</dbReference>
<comment type="similarity">
    <text evidence="2 10">Belongs to the phosphoenolpyruvate carboxykinase (ATP) family.</text>
</comment>
<dbReference type="EMBL" id="AWXZ01000017">
    <property type="protein sequence ID" value="ESR25989.1"/>
    <property type="molecule type" value="Genomic_DNA"/>
</dbReference>
<keyword evidence="10" id="KW-0464">Manganese</keyword>
<dbReference type="NCBIfam" id="NF006821">
    <property type="entry name" value="PRK09344.1-3"/>
    <property type="match status" value="1"/>
</dbReference>
<evidence type="ECO:0000256" key="5">
    <source>
        <dbReference type="ARBA" id="ARBA00022741"/>
    </source>
</evidence>
<keyword evidence="11" id="KW-0808">Transferase</keyword>
<dbReference type="Proteomes" id="UP000017819">
    <property type="component" value="Unassembled WGS sequence"/>
</dbReference>
<dbReference type="PANTHER" id="PTHR30031:SF0">
    <property type="entry name" value="PHOSPHOENOLPYRUVATE CARBOXYKINASE (ATP)"/>
    <property type="match status" value="1"/>
</dbReference>
<dbReference type="SUPFAM" id="SSF53795">
    <property type="entry name" value="PEP carboxykinase-like"/>
    <property type="match status" value="1"/>
</dbReference>
<organism evidence="11 12">
    <name type="scientific">Lutibaculum baratangense AMV1</name>
    <dbReference type="NCBI Taxonomy" id="631454"/>
    <lineage>
        <taxon>Bacteria</taxon>
        <taxon>Pseudomonadati</taxon>
        <taxon>Pseudomonadota</taxon>
        <taxon>Alphaproteobacteria</taxon>
        <taxon>Hyphomicrobiales</taxon>
        <taxon>Tepidamorphaceae</taxon>
        <taxon>Lutibaculum</taxon>
    </lineage>
</organism>
<feature type="binding site" evidence="10">
    <location>
        <position position="201"/>
    </location>
    <ligand>
        <name>substrate</name>
    </ligand>
</feature>
<dbReference type="STRING" id="631454.N177_1324"/>
<dbReference type="AlphaFoldDB" id="V4RL11"/>
<feature type="binding site" evidence="10">
    <location>
        <position position="201"/>
    </location>
    <ligand>
        <name>ATP</name>
        <dbReference type="ChEBI" id="CHEBI:30616"/>
    </ligand>
</feature>
<keyword evidence="8 10" id="KW-0456">Lyase</keyword>
<protein>
    <recommendedName>
        <fullName evidence="3 10">Phosphoenolpyruvate carboxykinase (ATP)</fullName>
        <shortName evidence="10">PCK</shortName>
        <shortName evidence="10">PEP carboxykinase</shortName>
        <shortName evidence="10">PEPCK</shortName>
        <ecNumber evidence="3 10">4.1.1.49</ecNumber>
    </recommendedName>
</protein>
<dbReference type="eggNOG" id="COG1866">
    <property type="taxonomic scope" value="Bacteria"/>
</dbReference>
<evidence type="ECO:0000313" key="11">
    <source>
        <dbReference type="EMBL" id="ESR25989.1"/>
    </source>
</evidence>
<feature type="binding site" evidence="10">
    <location>
        <position position="257"/>
    </location>
    <ligand>
        <name>Mn(2+)</name>
        <dbReference type="ChEBI" id="CHEBI:29035"/>
    </ligand>
</feature>
<feature type="binding site" evidence="10">
    <location>
        <position position="195"/>
    </location>
    <ligand>
        <name>substrate</name>
    </ligand>
</feature>
<comment type="caution">
    <text evidence="11">The sequence shown here is derived from an EMBL/GenBank/DDBJ whole genome shotgun (WGS) entry which is preliminary data.</text>
</comment>
<dbReference type="UniPathway" id="UPA00138"/>
<keyword evidence="6 10" id="KW-0210">Decarboxylase</keyword>
<feature type="binding site" evidence="10">
    <location>
        <position position="220"/>
    </location>
    <ligand>
        <name>ATP</name>
        <dbReference type="ChEBI" id="CHEBI:30616"/>
    </ligand>
</feature>
<comment type="catalytic activity">
    <reaction evidence="9 10">
        <text>oxaloacetate + ATP = phosphoenolpyruvate + ADP + CO2</text>
        <dbReference type="Rhea" id="RHEA:18617"/>
        <dbReference type="ChEBI" id="CHEBI:16452"/>
        <dbReference type="ChEBI" id="CHEBI:16526"/>
        <dbReference type="ChEBI" id="CHEBI:30616"/>
        <dbReference type="ChEBI" id="CHEBI:58702"/>
        <dbReference type="ChEBI" id="CHEBI:456216"/>
        <dbReference type="EC" id="4.1.1.49"/>
    </reaction>
</comment>